<sequence>MWNKLPNGGIEREIKRYLKKKGYRDGSYELKETELIAIARPGWEQIFQFLLVTKEEDGQHKFAKGIAYDDHRKGSRICITASEREFQTLLAEWGEGMIHRRISRHEFNPFGLLRFLVISLSILFLAALIWNQFSGN</sequence>
<dbReference type="Proteomes" id="UP000316095">
    <property type="component" value="Unassembled WGS sequence"/>
</dbReference>
<comment type="caution">
    <text evidence="2">The sequence shown here is derived from an EMBL/GenBank/DDBJ whole genome shotgun (WGS) entry which is preliminary data.</text>
</comment>
<organism evidence="2 3">
    <name type="scientific">Rubinisphaera italica</name>
    <dbReference type="NCBI Taxonomy" id="2527969"/>
    <lineage>
        <taxon>Bacteria</taxon>
        <taxon>Pseudomonadati</taxon>
        <taxon>Planctomycetota</taxon>
        <taxon>Planctomycetia</taxon>
        <taxon>Planctomycetales</taxon>
        <taxon>Planctomycetaceae</taxon>
        <taxon>Rubinisphaera</taxon>
    </lineage>
</organism>
<keyword evidence="1" id="KW-0812">Transmembrane</keyword>
<accession>A0A5C5XP35</accession>
<dbReference type="AlphaFoldDB" id="A0A5C5XP35"/>
<dbReference type="RefSeq" id="WP_146505944.1">
    <property type="nucleotide sequence ID" value="NZ_SJPG01000001.1"/>
</dbReference>
<protein>
    <submittedName>
        <fullName evidence="2">Uncharacterized protein</fullName>
    </submittedName>
</protein>
<gene>
    <name evidence="2" type="ORF">Pan54_49720</name>
</gene>
<evidence type="ECO:0000313" key="2">
    <source>
        <dbReference type="EMBL" id="TWT64211.1"/>
    </source>
</evidence>
<dbReference type="OrthoDB" id="274356at2"/>
<keyword evidence="1" id="KW-1133">Transmembrane helix</keyword>
<dbReference type="EMBL" id="SJPG01000001">
    <property type="protein sequence ID" value="TWT64211.1"/>
    <property type="molecule type" value="Genomic_DNA"/>
</dbReference>
<evidence type="ECO:0000313" key="3">
    <source>
        <dbReference type="Proteomes" id="UP000316095"/>
    </source>
</evidence>
<proteinExistence type="predicted"/>
<keyword evidence="3" id="KW-1185">Reference proteome</keyword>
<name>A0A5C5XP35_9PLAN</name>
<feature type="transmembrane region" description="Helical" evidence="1">
    <location>
        <begin position="110"/>
        <end position="130"/>
    </location>
</feature>
<keyword evidence="1" id="KW-0472">Membrane</keyword>
<evidence type="ECO:0000256" key="1">
    <source>
        <dbReference type="SAM" id="Phobius"/>
    </source>
</evidence>
<reference evidence="2 3" key="1">
    <citation type="submission" date="2019-02" db="EMBL/GenBank/DDBJ databases">
        <title>Deep-cultivation of Planctomycetes and their phenomic and genomic characterization uncovers novel biology.</title>
        <authorList>
            <person name="Wiegand S."/>
            <person name="Jogler M."/>
            <person name="Boedeker C."/>
            <person name="Pinto D."/>
            <person name="Vollmers J."/>
            <person name="Rivas-Marin E."/>
            <person name="Kohn T."/>
            <person name="Peeters S.H."/>
            <person name="Heuer A."/>
            <person name="Rast P."/>
            <person name="Oberbeckmann S."/>
            <person name="Bunk B."/>
            <person name="Jeske O."/>
            <person name="Meyerdierks A."/>
            <person name="Storesund J.E."/>
            <person name="Kallscheuer N."/>
            <person name="Luecker S."/>
            <person name="Lage O.M."/>
            <person name="Pohl T."/>
            <person name="Merkel B.J."/>
            <person name="Hornburger P."/>
            <person name="Mueller R.-W."/>
            <person name="Bruemmer F."/>
            <person name="Labrenz M."/>
            <person name="Spormann A.M."/>
            <person name="Op Den Camp H."/>
            <person name="Overmann J."/>
            <person name="Amann R."/>
            <person name="Jetten M.S.M."/>
            <person name="Mascher T."/>
            <person name="Medema M.H."/>
            <person name="Devos D.P."/>
            <person name="Kaster A.-K."/>
            <person name="Ovreas L."/>
            <person name="Rohde M."/>
            <person name="Galperin M.Y."/>
            <person name="Jogler C."/>
        </authorList>
    </citation>
    <scope>NUCLEOTIDE SEQUENCE [LARGE SCALE GENOMIC DNA]</scope>
    <source>
        <strain evidence="2 3">Pan54</strain>
    </source>
</reference>